<evidence type="ECO:0000313" key="1">
    <source>
        <dbReference type="EMBL" id="PLW43814.1"/>
    </source>
</evidence>
<reference evidence="1 2" key="1">
    <citation type="submission" date="2017-11" db="EMBL/GenBank/DDBJ databases">
        <title>De novo assembly and phasing of dikaryotic genomes from two isolates of Puccinia coronata f. sp. avenae, the causal agent of oat crown rust.</title>
        <authorList>
            <person name="Miller M.E."/>
            <person name="Zhang Y."/>
            <person name="Omidvar V."/>
            <person name="Sperschneider J."/>
            <person name="Schwessinger B."/>
            <person name="Raley C."/>
            <person name="Palmer J.M."/>
            <person name="Garnica D."/>
            <person name="Upadhyaya N."/>
            <person name="Rathjen J."/>
            <person name="Taylor J.M."/>
            <person name="Park R.F."/>
            <person name="Dodds P.N."/>
            <person name="Hirsch C.D."/>
            <person name="Kianian S.F."/>
            <person name="Figueroa M."/>
        </authorList>
    </citation>
    <scope>NUCLEOTIDE SEQUENCE [LARGE SCALE GENOMIC DNA]</scope>
    <source>
        <strain evidence="1">12NC29</strain>
    </source>
</reference>
<organism evidence="1 2">
    <name type="scientific">Puccinia coronata f. sp. avenae</name>
    <dbReference type="NCBI Taxonomy" id="200324"/>
    <lineage>
        <taxon>Eukaryota</taxon>
        <taxon>Fungi</taxon>
        <taxon>Dikarya</taxon>
        <taxon>Basidiomycota</taxon>
        <taxon>Pucciniomycotina</taxon>
        <taxon>Pucciniomycetes</taxon>
        <taxon>Pucciniales</taxon>
        <taxon>Pucciniaceae</taxon>
        <taxon>Puccinia</taxon>
    </lineage>
</organism>
<evidence type="ECO:0000313" key="2">
    <source>
        <dbReference type="Proteomes" id="UP000235388"/>
    </source>
</evidence>
<gene>
    <name evidence="1" type="ORF">PCANC_18380</name>
</gene>
<proteinExistence type="predicted"/>
<name>A0A2N5V1F2_9BASI</name>
<dbReference type="AlphaFoldDB" id="A0A2N5V1F2"/>
<sequence>MHSARVSYGLMYAAQSTPLLSAVDHPNSLPHLDDNYFVLGIFTIKPTHLSYLNKRQGHPRLG</sequence>
<dbReference type="EMBL" id="PGCJ01000143">
    <property type="protein sequence ID" value="PLW43814.1"/>
    <property type="molecule type" value="Genomic_DNA"/>
</dbReference>
<accession>A0A2N5V1F2</accession>
<keyword evidence="2" id="KW-1185">Reference proteome</keyword>
<comment type="caution">
    <text evidence="1">The sequence shown here is derived from an EMBL/GenBank/DDBJ whole genome shotgun (WGS) entry which is preliminary data.</text>
</comment>
<dbReference type="Proteomes" id="UP000235388">
    <property type="component" value="Unassembled WGS sequence"/>
</dbReference>
<protein>
    <submittedName>
        <fullName evidence="1">Uncharacterized protein</fullName>
    </submittedName>
</protein>